<dbReference type="InterPro" id="IPR036465">
    <property type="entry name" value="vWFA_dom_sf"/>
</dbReference>
<dbReference type="EMBL" id="JANIIK010000109">
    <property type="protein sequence ID" value="KAJ3597436.1"/>
    <property type="molecule type" value="Genomic_DNA"/>
</dbReference>
<dbReference type="PANTHER" id="PTHR24020:SF49">
    <property type="entry name" value="COLLAGEN ALPHA-1(XXVIII) CHAIN"/>
    <property type="match status" value="1"/>
</dbReference>
<dbReference type="Proteomes" id="UP001148018">
    <property type="component" value="Unassembled WGS sequence"/>
</dbReference>
<reference evidence="4" key="1">
    <citation type="submission" date="2022-07" db="EMBL/GenBank/DDBJ databases">
        <title>Chromosome-level genome of Muraenolepis orangiensis.</title>
        <authorList>
            <person name="Kim J."/>
        </authorList>
    </citation>
    <scope>NUCLEOTIDE SEQUENCE</scope>
    <source>
        <strain evidence="4">KU_S4_2022</strain>
        <tissue evidence="4">Muscle</tissue>
    </source>
</reference>
<evidence type="ECO:0000313" key="4">
    <source>
        <dbReference type="EMBL" id="KAJ3597436.1"/>
    </source>
</evidence>
<feature type="compositionally biased region" description="Basic and acidic residues" evidence="1">
    <location>
        <begin position="364"/>
        <end position="383"/>
    </location>
</feature>
<evidence type="ECO:0000313" key="5">
    <source>
        <dbReference type="Proteomes" id="UP001148018"/>
    </source>
</evidence>
<proteinExistence type="predicted"/>
<dbReference type="InterPro" id="IPR050525">
    <property type="entry name" value="ECM_Assembly_Org"/>
</dbReference>
<keyword evidence="2" id="KW-0732">Signal</keyword>
<evidence type="ECO:0000256" key="1">
    <source>
        <dbReference type="SAM" id="MobiDB-lite"/>
    </source>
</evidence>
<dbReference type="PANTHER" id="PTHR24020">
    <property type="entry name" value="COLLAGEN ALPHA"/>
    <property type="match status" value="1"/>
</dbReference>
<dbReference type="InterPro" id="IPR002035">
    <property type="entry name" value="VWF_A"/>
</dbReference>
<dbReference type="SMART" id="SM00327">
    <property type="entry name" value="VWA"/>
    <property type="match status" value="1"/>
</dbReference>
<feature type="signal peptide" evidence="2">
    <location>
        <begin position="1"/>
        <end position="24"/>
    </location>
</feature>
<name>A0A9Q0E174_9TELE</name>
<evidence type="ECO:0000259" key="3">
    <source>
        <dbReference type="PROSITE" id="PS50234"/>
    </source>
</evidence>
<feature type="domain" description="VWFA" evidence="3">
    <location>
        <begin position="44"/>
        <end position="231"/>
    </location>
</feature>
<dbReference type="Gene3D" id="3.40.50.410">
    <property type="entry name" value="von Willebrand factor, type A domain"/>
    <property type="match status" value="1"/>
</dbReference>
<comment type="caution">
    <text evidence="4">The sequence shown here is derived from an EMBL/GenBank/DDBJ whole genome shotgun (WGS) entry which is preliminary data.</text>
</comment>
<accession>A0A9Q0E174</accession>
<dbReference type="SUPFAM" id="SSF53300">
    <property type="entry name" value="vWA-like"/>
    <property type="match status" value="1"/>
</dbReference>
<feature type="region of interest" description="Disordered" evidence="1">
    <location>
        <begin position="361"/>
        <end position="385"/>
    </location>
</feature>
<dbReference type="OrthoDB" id="687730at2759"/>
<sequence>METNMQRGLVLFLLLLASVHQARGRRRQPITRNNLSGDLPCSLEVAFIVDSSESAKGALYENEKNFVVNISSSLHALRVAGWAINVRLAVLQYSSTVSMVHRFHHWRDLDTFQNAVRSMAYIGHGTYSSYAISNATQMMVSETPKDSVRVMVLMTDGVNHPRNPDIHATSMEAKGHGIKLFAVGLSDMAKQQSWKSGILRSVASMPAQQYVQSLANPQLQQILLRELWSSICPKGLYQWLLKSVLRLRRVCVIKERRAPTGDQVRRETKATLACVEWTEQREIPAFTVALATMAMREGKESVVPRERRVKSGVLGVLGTKVARDHQDLRERRDFWDEPDPLVHMELENQDQLETGDMAAYRESAGPREVETKGNRESSDRKDFQVVPVLPDQDFWEKRVIQVQRVCPEKEDPTGLGYRDSRVKSASQGSEDQTEPPGEPGTNGLAGVLGPPGRGIPGAKGDPGLSGPAGNIGPRGDLALDPEEKEDYQDSLDLLVKVHPAFLGSQDLKGRLDRKEELDQREPVYPEIWGHLVEQEPQATKEYLEKAFKDPRGRLDTGGPQDPGALQVWVYRGRR</sequence>
<protein>
    <recommendedName>
        <fullName evidence="3">VWFA domain-containing protein</fullName>
    </recommendedName>
</protein>
<feature type="compositionally biased region" description="Basic and acidic residues" evidence="1">
    <location>
        <begin position="407"/>
        <end position="422"/>
    </location>
</feature>
<evidence type="ECO:0000256" key="2">
    <source>
        <dbReference type="SAM" id="SignalP"/>
    </source>
</evidence>
<feature type="chain" id="PRO_5040300994" description="VWFA domain-containing protein" evidence="2">
    <location>
        <begin position="25"/>
        <end position="574"/>
    </location>
</feature>
<dbReference type="Pfam" id="PF00092">
    <property type="entry name" value="VWA"/>
    <property type="match status" value="1"/>
</dbReference>
<feature type="region of interest" description="Disordered" evidence="1">
    <location>
        <begin position="407"/>
        <end position="487"/>
    </location>
</feature>
<dbReference type="PROSITE" id="PS50234">
    <property type="entry name" value="VWFA"/>
    <property type="match status" value="1"/>
</dbReference>
<dbReference type="AlphaFoldDB" id="A0A9Q0E174"/>
<dbReference type="CDD" id="cd01450">
    <property type="entry name" value="vWFA_subfamily_ECM"/>
    <property type="match status" value="1"/>
</dbReference>
<organism evidence="4 5">
    <name type="scientific">Muraenolepis orangiensis</name>
    <name type="common">Patagonian moray cod</name>
    <dbReference type="NCBI Taxonomy" id="630683"/>
    <lineage>
        <taxon>Eukaryota</taxon>
        <taxon>Metazoa</taxon>
        <taxon>Chordata</taxon>
        <taxon>Craniata</taxon>
        <taxon>Vertebrata</taxon>
        <taxon>Euteleostomi</taxon>
        <taxon>Actinopterygii</taxon>
        <taxon>Neopterygii</taxon>
        <taxon>Teleostei</taxon>
        <taxon>Neoteleostei</taxon>
        <taxon>Acanthomorphata</taxon>
        <taxon>Zeiogadaria</taxon>
        <taxon>Gadariae</taxon>
        <taxon>Gadiformes</taxon>
        <taxon>Muraenolepidoidei</taxon>
        <taxon>Muraenolepididae</taxon>
        <taxon>Muraenolepis</taxon>
    </lineage>
</organism>
<gene>
    <name evidence="4" type="ORF">NHX12_000961</name>
</gene>
<keyword evidence="5" id="KW-1185">Reference proteome</keyword>